<reference evidence="13 14" key="1">
    <citation type="submission" date="2016-07" db="EMBL/GenBank/DDBJ databases">
        <title>Pervasive Adenine N6-methylation of Active Genes in Fungi.</title>
        <authorList>
            <consortium name="DOE Joint Genome Institute"/>
            <person name="Mondo S.J."/>
            <person name="Dannebaum R.O."/>
            <person name="Kuo R.C."/>
            <person name="Labutti K."/>
            <person name="Haridas S."/>
            <person name="Kuo A."/>
            <person name="Salamov A."/>
            <person name="Ahrendt S.R."/>
            <person name="Lipzen A."/>
            <person name="Sullivan W."/>
            <person name="Andreopoulos W.B."/>
            <person name="Clum A."/>
            <person name="Lindquist E."/>
            <person name="Daum C."/>
            <person name="Ramamoorthy G.K."/>
            <person name="Gryganskyi A."/>
            <person name="Culley D."/>
            <person name="Magnuson J.K."/>
            <person name="James T.Y."/>
            <person name="O'Malley M.A."/>
            <person name="Stajich J.E."/>
            <person name="Spatafora J.W."/>
            <person name="Visel A."/>
            <person name="Grigoriev I.V."/>
        </authorList>
    </citation>
    <scope>NUCLEOTIDE SEQUENCE [LARGE SCALE GENOMIC DNA]</scope>
    <source>
        <strain evidence="13 14">CBS 115471</strain>
    </source>
</reference>
<dbReference type="GO" id="GO:0003755">
    <property type="term" value="F:peptidyl-prolyl cis-trans isomerase activity"/>
    <property type="evidence" value="ECO:0007669"/>
    <property type="project" value="UniProtKB-KW"/>
</dbReference>
<keyword evidence="7 11" id="KW-0802">TPR repeat</keyword>
<dbReference type="STRING" id="1231657.A0A1Y1Z050"/>
<feature type="repeat" description="TPR" evidence="11">
    <location>
        <begin position="9"/>
        <end position="42"/>
    </location>
</feature>
<dbReference type="PROSITE" id="PS51698">
    <property type="entry name" value="U_BOX"/>
    <property type="match status" value="1"/>
</dbReference>
<keyword evidence="5" id="KW-0677">Repeat</keyword>
<accession>A0A1Y1Z050</accession>
<dbReference type="Pfam" id="PF04564">
    <property type="entry name" value="U-box"/>
    <property type="match status" value="1"/>
</dbReference>
<feature type="domain" description="U-box" evidence="12">
    <location>
        <begin position="213"/>
        <end position="286"/>
    </location>
</feature>
<dbReference type="GO" id="GO:0051087">
    <property type="term" value="F:protein-folding chaperone binding"/>
    <property type="evidence" value="ECO:0007669"/>
    <property type="project" value="TreeGrafter"/>
</dbReference>
<protein>
    <recommendedName>
        <fullName evidence="9">E3 ubiquitin-protein ligase CHIP</fullName>
        <ecNumber evidence="2">2.3.2.27</ecNumber>
        <ecNumber evidence="3">5.2.1.8</ecNumber>
    </recommendedName>
    <alternativeName>
        <fullName evidence="10">RING-type E3 ubiquitin transferase CHIP</fullName>
    </alternativeName>
</protein>
<evidence type="ECO:0000256" key="6">
    <source>
        <dbReference type="ARBA" id="ARBA00022786"/>
    </source>
</evidence>
<dbReference type="GO" id="GO:0006515">
    <property type="term" value="P:protein quality control for misfolded or incompletely synthesized proteins"/>
    <property type="evidence" value="ECO:0007669"/>
    <property type="project" value="TreeGrafter"/>
</dbReference>
<dbReference type="InterPro" id="IPR011990">
    <property type="entry name" value="TPR-like_helical_dom_sf"/>
</dbReference>
<dbReference type="InterPro" id="IPR045202">
    <property type="entry name" value="CHIP_RING-Ubox"/>
</dbReference>
<comment type="catalytic activity">
    <reaction evidence="1">
        <text>S-ubiquitinyl-[E2 ubiquitin-conjugating enzyme]-L-cysteine + [acceptor protein]-L-lysine = [E2 ubiquitin-conjugating enzyme]-L-cysteine + N(6)-ubiquitinyl-[acceptor protein]-L-lysine.</text>
        <dbReference type="EC" id="2.3.2.27"/>
    </reaction>
</comment>
<dbReference type="InterPro" id="IPR013083">
    <property type="entry name" value="Znf_RING/FYVE/PHD"/>
</dbReference>
<keyword evidence="8" id="KW-0413">Isomerase</keyword>
<evidence type="ECO:0000256" key="11">
    <source>
        <dbReference type="PROSITE-ProRule" id="PRU00339"/>
    </source>
</evidence>
<dbReference type="OrthoDB" id="629492at2759"/>
<evidence type="ECO:0000256" key="4">
    <source>
        <dbReference type="ARBA" id="ARBA00022679"/>
    </source>
</evidence>
<dbReference type="SUPFAM" id="SSF48452">
    <property type="entry name" value="TPR-like"/>
    <property type="match status" value="1"/>
</dbReference>
<keyword evidence="8" id="KW-0697">Rotamase</keyword>
<dbReference type="SMART" id="SM00028">
    <property type="entry name" value="TPR"/>
    <property type="match status" value="3"/>
</dbReference>
<dbReference type="GO" id="GO:0005737">
    <property type="term" value="C:cytoplasm"/>
    <property type="evidence" value="ECO:0007669"/>
    <property type="project" value="TreeGrafter"/>
</dbReference>
<sequence>MPTGNEYAAEQLKTQGNTHFKNGEYEAAETCYGQAIQKNSKNPLLFTNRANARLKLEKWQEVIDDCLKSIELMRENMKGFFYLAQAQLAINHPNEALSSALTAYDLCTHSSQQTSNAATISALVLKCKKAKWDIRERDRLRRRSSLLSTLESNLESQCKRDLFEITEQASTGAIGAIEASDSKSELLKAHEQNLADLRTAFAISDPGNMAKREVPDYLIDGITFEIMHDPVVTKNGRSYERATIIEHLKRSPTDPLTREPLRIEELRPNIALKEACTEFMEANSGWVYDCIDGEEDRDSRWAHLSSS</sequence>
<dbReference type="AlphaFoldDB" id="A0A1Y1Z050"/>
<dbReference type="SUPFAM" id="SSF57850">
    <property type="entry name" value="RING/U-box"/>
    <property type="match status" value="1"/>
</dbReference>
<dbReference type="InterPro" id="IPR019734">
    <property type="entry name" value="TPR_rpt"/>
</dbReference>
<dbReference type="Gene3D" id="1.25.40.10">
    <property type="entry name" value="Tetratricopeptide repeat domain"/>
    <property type="match status" value="1"/>
</dbReference>
<evidence type="ECO:0000256" key="9">
    <source>
        <dbReference type="ARBA" id="ARBA00044534"/>
    </source>
</evidence>
<dbReference type="Pfam" id="PF13414">
    <property type="entry name" value="TPR_11"/>
    <property type="match status" value="1"/>
</dbReference>
<dbReference type="PANTHER" id="PTHR46803">
    <property type="entry name" value="E3 UBIQUITIN-PROTEIN LIGASE CHIP"/>
    <property type="match status" value="1"/>
</dbReference>
<evidence type="ECO:0000313" key="13">
    <source>
        <dbReference type="EMBL" id="ORY03661.1"/>
    </source>
</evidence>
<dbReference type="GO" id="GO:0043161">
    <property type="term" value="P:proteasome-mediated ubiquitin-dependent protein catabolic process"/>
    <property type="evidence" value="ECO:0007669"/>
    <property type="project" value="TreeGrafter"/>
</dbReference>
<dbReference type="GO" id="GO:0045862">
    <property type="term" value="P:positive regulation of proteolysis"/>
    <property type="evidence" value="ECO:0007669"/>
    <property type="project" value="TreeGrafter"/>
</dbReference>
<dbReference type="Proteomes" id="UP000193144">
    <property type="component" value="Unassembled WGS sequence"/>
</dbReference>
<evidence type="ECO:0000256" key="2">
    <source>
        <dbReference type="ARBA" id="ARBA00012483"/>
    </source>
</evidence>
<dbReference type="EMBL" id="MCFA01000144">
    <property type="protein sequence ID" value="ORY03661.1"/>
    <property type="molecule type" value="Genomic_DNA"/>
</dbReference>
<evidence type="ECO:0000256" key="5">
    <source>
        <dbReference type="ARBA" id="ARBA00022737"/>
    </source>
</evidence>
<organism evidence="13 14">
    <name type="scientific">Clohesyomyces aquaticus</name>
    <dbReference type="NCBI Taxonomy" id="1231657"/>
    <lineage>
        <taxon>Eukaryota</taxon>
        <taxon>Fungi</taxon>
        <taxon>Dikarya</taxon>
        <taxon>Ascomycota</taxon>
        <taxon>Pezizomycotina</taxon>
        <taxon>Dothideomycetes</taxon>
        <taxon>Pleosporomycetidae</taxon>
        <taxon>Pleosporales</taxon>
        <taxon>Lindgomycetaceae</taxon>
        <taxon>Clohesyomyces</taxon>
    </lineage>
</organism>
<dbReference type="InterPro" id="IPR003613">
    <property type="entry name" value="Ubox_domain"/>
</dbReference>
<gene>
    <name evidence="13" type="ORF">BCR34DRAFT_492219</name>
</gene>
<keyword evidence="6" id="KW-0833">Ubl conjugation pathway</keyword>
<dbReference type="PROSITE" id="PS50005">
    <property type="entry name" value="TPR"/>
    <property type="match status" value="1"/>
</dbReference>
<dbReference type="GO" id="GO:0000209">
    <property type="term" value="P:protein polyubiquitination"/>
    <property type="evidence" value="ECO:0007669"/>
    <property type="project" value="TreeGrafter"/>
</dbReference>
<dbReference type="GO" id="GO:0071218">
    <property type="term" value="P:cellular response to misfolded protein"/>
    <property type="evidence" value="ECO:0007669"/>
    <property type="project" value="TreeGrafter"/>
</dbReference>
<dbReference type="SMART" id="SM00504">
    <property type="entry name" value="Ubox"/>
    <property type="match status" value="1"/>
</dbReference>
<keyword evidence="4" id="KW-0808">Transferase</keyword>
<dbReference type="Gene3D" id="3.30.40.10">
    <property type="entry name" value="Zinc/RING finger domain, C3HC4 (zinc finger)"/>
    <property type="match status" value="1"/>
</dbReference>
<keyword evidence="14" id="KW-1185">Reference proteome</keyword>
<evidence type="ECO:0000256" key="10">
    <source>
        <dbReference type="ARBA" id="ARBA00044543"/>
    </source>
</evidence>
<dbReference type="EC" id="5.2.1.8" evidence="3"/>
<comment type="caution">
    <text evidence="13">The sequence shown here is derived from an EMBL/GenBank/DDBJ whole genome shotgun (WGS) entry which is preliminary data.</text>
</comment>
<evidence type="ECO:0000256" key="1">
    <source>
        <dbReference type="ARBA" id="ARBA00000900"/>
    </source>
</evidence>
<dbReference type="GO" id="GO:0061630">
    <property type="term" value="F:ubiquitin protein ligase activity"/>
    <property type="evidence" value="ECO:0007669"/>
    <property type="project" value="UniProtKB-EC"/>
</dbReference>
<evidence type="ECO:0000256" key="3">
    <source>
        <dbReference type="ARBA" id="ARBA00013194"/>
    </source>
</evidence>
<evidence type="ECO:0000256" key="7">
    <source>
        <dbReference type="ARBA" id="ARBA00022803"/>
    </source>
</evidence>
<evidence type="ECO:0000256" key="8">
    <source>
        <dbReference type="ARBA" id="ARBA00023110"/>
    </source>
</evidence>
<name>A0A1Y1Z050_9PLEO</name>
<dbReference type="CDD" id="cd16654">
    <property type="entry name" value="RING-Ubox_CHIP"/>
    <property type="match status" value="1"/>
</dbReference>
<dbReference type="PANTHER" id="PTHR46803:SF2">
    <property type="entry name" value="E3 UBIQUITIN-PROTEIN LIGASE CHIP"/>
    <property type="match status" value="1"/>
</dbReference>
<evidence type="ECO:0000313" key="14">
    <source>
        <dbReference type="Proteomes" id="UP000193144"/>
    </source>
</evidence>
<dbReference type="EC" id="2.3.2.27" evidence="2"/>
<evidence type="ECO:0000259" key="12">
    <source>
        <dbReference type="PROSITE" id="PS51698"/>
    </source>
</evidence>
<proteinExistence type="predicted"/>